<dbReference type="InterPro" id="IPR001680">
    <property type="entry name" value="WD40_rpt"/>
</dbReference>
<protein>
    <submittedName>
        <fullName evidence="7">Lipopolysaccharide-responsive and beige-like anchor protein</fullName>
    </submittedName>
</protein>
<feature type="region of interest" description="Disordered" evidence="4">
    <location>
        <begin position="69"/>
        <end position="100"/>
    </location>
</feature>
<dbReference type="PANTHER" id="PTHR13743:SF123">
    <property type="entry name" value="PROTEIN FAN"/>
    <property type="match status" value="1"/>
</dbReference>
<dbReference type="InterPro" id="IPR023362">
    <property type="entry name" value="PH-BEACH_dom"/>
</dbReference>
<feature type="region of interest" description="Disordered" evidence="4">
    <location>
        <begin position="141"/>
        <end position="176"/>
    </location>
</feature>
<feature type="region of interest" description="Disordered" evidence="4">
    <location>
        <begin position="2200"/>
        <end position="2231"/>
    </location>
</feature>
<evidence type="ECO:0000313" key="7">
    <source>
        <dbReference type="EMBL" id="CAB9514210.1"/>
    </source>
</evidence>
<dbReference type="InterPro" id="IPR050865">
    <property type="entry name" value="BEACH_Domain"/>
</dbReference>
<dbReference type="InterPro" id="IPR000409">
    <property type="entry name" value="BEACH_dom"/>
</dbReference>
<dbReference type="SUPFAM" id="SSF50978">
    <property type="entry name" value="WD40 repeat-like"/>
    <property type="match status" value="1"/>
</dbReference>
<feature type="compositionally biased region" description="Polar residues" evidence="4">
    <location>
        <begin position="435"/>
        <end position="444"/>
    </location>
</feature>
<dbReference type="PROSITE" id="PS51783">
    <property type="entry name" value="PH_BEACH"/>
    <property type="match status" value="1"/>
</dbReference>
<name>A0A9N8HJ63_9STRA</name>
<dbReference type="PROSITE" id="PS50082">
    <property type="entry name" value="WD_REPEATS_2"/>
    <property type="match status" value="1"/>
</dbReference>
<feature type="region of interest" description="Disordered" evidence="4">
    <location>
        <begin position="1"/>
        <end position="51"/>
    </location>
</feature>
<accession>A0A9N8HJ63</accession>
<evidence type="ECO:0000256" key="1">
    <source>
        <dbReference type="ARBA" id="ARBA00022574"/>
    </source>
</evidence>
<feature type="compositionally biased region" description="Acidic residues" evidence="4">
    <location>
        <begin position="158"/>
        <end position="169"/>
    </location>
</feature>
<feature type="compositionally biased region" description="Acidic residues" evidence="4">
    <location>
        <begin position="2204"/>
        <end position="2231"/>
    </location>
</feature>
<organism evidence="7 8">
    <name type="scientific">Seminavis robusta</name>
    <dbReference type="NCBI Taxonomy" id="568900"/>
    <lineage>
        <taxon>Eukaryota</taxon>
        <taxon>Sar</taxon>
        <taxon>Stramenopiles</taxon>
        <taxon>Ochrophyta</taxon>
        <taxon>Bacillariophyta</taxon>
        <taxon>Bacillariophyceae</taxon>
        <taxon>Bacillariophycidae</taxon>
        <taxon>Naviculales</taxon>
        <taxon>Naviculaceae</taxon>
        <taxon>Seminavis</taxon>
    </lineage>
</organism>
<dbReference type="SUPFAM" id="SSF81837">
    <property type="entry name" value="BEACH domain"/>
    <property type="match status" value="1"/>
</dbReference>
<dbReference type="Pfam" id="PF14844">
    <property type="entry name" value="PH_BEACH"/>
    <property type="match status" value="1"/>
</dbReference>
<keyword evidence="2" id="KW-0677">Repeat</keyword>
<evidence type="ECO:0000256" key="4">
    <source>
        <dbReference type="SAM" id="MobiDB-lite"/>
    </source>
</evidence>
<dbReference type="Pfam" id="PF02138">
    <property type="entry name" value="Beach"/>
    <property type="match status" value="1"/>
</dbReference>
<dbReference type="InterPro" id="IPR046851">
    <property type="entry name" value="NBCH_WD40"/>
</dbReference>
<feature type="region of interest" description="Disordered" evidence="4">
    <location>
        <begin position="259"/>
        <end position="293"/>
    </location>
</feature>
<feature type="region of interest" description="Disordered" evidence="4">
    <location>
        <begin position="435"/>
        <end position="460"/>
    </location>
</feature>
<keyword evidence="1 3" id="KW-0853">WD repeat</keyword>
<dbReference type="InterPro" id="IPR031570">
    <property type="entry name" value="NBEA/BDCP_DUF4704"/>
</dbReference>
<reference evidence="7" key="1">
    <citation type="submission" date="2020-06" db="EMBL/GenBank/DDBJ databases">
        <authorList>
            <consortium name="Plant Systems Biology data submission"/>
        </authorList>
    </citation>
    <scope>NUCLEOTIDE SEQUENCE</scope>
    <source>
        <strain evidence="7">D6</strain>
    </source>
</reference>
<evidence type="ECO:0000256" key="2">
    <source>
        <dbReference type="ARBA" id="ARBA00022737"/>
    </source>
</evidence>
<gene>
    <name evidence="7" type="ORF">SEMRO_639_G179700.1</name>
</gene>
<evidence type="ECO:0000259" key="6">
    <source>
        <dbReference type="PROSITE" id="PS51783"/>
    </source>
</evidence>
<comment type="caution">
    <text evidence="7">The sequence shown here is derived from an EMBL/GenBank/DDBJ whole genome shotgun (WGS) entry which is preliminary data.</text>
</comment>
<dbReference type="InterPro" id="IPR011993">
    <property type="entry name" value="PH-like_dom_sf"/>
</dbReference>
<dbReference type="Proteomes" id="UP001153069">
    <property type="component" value="Unassembled WGS sequence"/>
</dbReference>
<feature type="region of interest" description="Disordered" evidence="4">
    <location>
        <begin position="2316"/>
        <end position="2335"/>
    </location>
</feature>
<feature type="domain" description="BEACH" evidence="5">
    <location>
        <begin position="2402"/>
        <end position="2696"/>
    </location>
</feature>
<feature type="compositionally biased region" description="Low complexity" evidence="4">
    <location>
        <begin position="686"/>
        <end position="701"/>
    </location>
</feature>
<dbReference type="FunFam" id="1.10.1540.10:FF:000001">
    <property type="entry name" value="neurobeachin isoform X1"/>
    <property type="match status" value="1"/>
</dbReference>
<feature type="domain" description="BEACH-type PH" evidence="6">
    <location>
        <begin position="2272"/>
        <end position="2388"/>
    </location>
</feature>
<keyword evidence="8" id="KW-1185">Reference proteome</keyword>
<dbReference type="InterPro" id="IPR015943">
    <property type="entry name" value="WD40/YVTN_repeat-like_dom_sf"/>
</dbReference>
<dbReference type="SMART" id="SM00320">
    <property type="entry name" value="WD40"/>
    <property type="match status" value="4"/>
</dbReference>
<dbReference type="InterPro" id="IPR036372">
    <property type="entry name" value="BEACH_dom_sf"/>
</dbReference>
<evidence type="ECO:0000313" key="8">
    <source>
        <dbReference type="Proteomes" id="UP001153069"/>
    </source>
</evidence>
<dbReference type="Gene3D" id="1.10.1540.10">
    <property type="entry name" value="BEACH domain"/>
    <property type="match status" value="1"/>
</dbReference>
<evidence type="ECO:0000259" key="5">
    <source>
        <dbReference type="PROSITE" id="PS50197"/>
    </source>
</evidence>
<dbReference type="PROSITE" id="PS50294">
    <property type="entry name" value="WD_REPEATS_REGION"/>
    <property type="match status" value="1"/>
</dbReference>
<dbReference type="SMART" id="SM01026">
    <property type="entry name" value="Beach"/>
    <property type="match status" value="1"/>
</dbReference>
<dbReference type="CDD" id="cd06071">
    <property type="entry name" value="Beach"/>
    <property type="match status" value="1"/>
</dbReference>
<dbReference type="SUPFAM" id="SSF50729">
    <property type="entry name" value="PH domain-like"/>
    <property type="match status" value="1"/>
</dbReference>
<feature type="repeat" description="WD" evidence="3">
    <location>
        <begin position="2875"/>
        <end position="2906"/>
    </location>
</feature>
<dbReference type="OrthoDB" id="26681at2759"/>
<dbReference type="EMBL" id="CAICTM010000638">
    <property type="protein sequence ID" value="CAB9514210.1"/>
    <property type="molecule type" value="Genomic_DNA"/>
</dbReference>
<dbReference type="InterPro" id="IPR036322">
    <property type="entry name" value="WD40_repeat_dom_sf"/>
</dbReference>
<feature type="region of interest" description="Disordered" evidence="4">
    <location>
        <begin position="678"/>
        <end position="704"/>
    </location>
</feature>
<dbReference type="PROSITE" id="PS50197">
    <property type="entry name" value="BEACH"/>
    <property type="match status" value="1"/>
</dbReference>
<dbReference type="Gene3D" id="2.30.29.30">
    <property type="entry name" value="Pleckstrin-homology domain (PH domain)/Phosphotyrosine-binding domain (PTB)"/>
    <property type="match status" value="1"/>
</dbReference>
<dbReference type="Pfam" id="PF15787">
    <property type="entry name" value="DUF4704"/>
    <property type="match status" value="1"/>
</dbReference>
<proteinExistence type="predicted"/>
<dbReference type="Gene3D" id="2.130.10.10">
    <property type="entry name" value="YVTN repeat-like/Quinoprotein amine dehydrogenase"/>
    <property type="match status" value="1"/>
</dbReference>
<dbReference type="PANTHER" id="PTHR13743">
    <property type="entry name" value="BEIGE/BEACH-RELATED"/>
    <property type="match status" value="1"/>
</dbReference>
<evidence type="ECO:0000256" key="3">
    <source>
        <dbReference type="PROSITE-ProRule" id="PRU00221"/>
    </source>
</evidence>
<dbReference type="Pfam" id="PF20426">
    <property type="entry name" value="NBCH_WD40"/>
    <property type="match status" value="1"/>
</dbReference>
<feature type="compositionally biased region" description="Polar residues" evidence="4">
    <location>
        <begin position="2318"/>
        <end position="2333"/>
    </location>
</feature>
<sequence length="3125" mass="345725">MSIASIGTDDDDSLSSLPRETTSTMNTSTIMNTSMDGTSMRNSSSRRESTQLLLEEAGAAAIAAAENNQDTDSILSEEEEGHESTSSFQVHNHPPAPPNIEDFRRMSAATFHFMQEASIERTLGLPPRQDLLLLSSLSASTRITGSSEREREQQEMEPTTEEEEEEENHDDSLTESKQSWDGVLVGRMETQSSETSSVAADGIGIPCSSMEESFSERGLFHAFSASDTTNRQTTSNTGSVSVIIDLINDDISVDSAPSLGSTASATSTTGSNNPTIPHVHVQQQSTSSSTTGTVQSNMDILFSLDVIDEQDKAAIQHLQQQQQQTTNKSSSTIIDQDTLLLYHIFSDFSKPSISIHMVQQILLLHVEEVELPKDIIVNVVPKSKVLSIILCRHHPVLLKTTKPFLLAFFRILIRLVTNENDQQYNERSLITCNWKQPPQEQNNQDDGRLKTASPLMGATGQNNMGERRTFGMMMDGGRDYKSRRDVQILYSMVRLQQCGCFLGGNNTSSSSSDKYYAARKLLRLFDYISKSRRKQPSYRHFYLLAPLARLIGLVCSAGVSERVLRKMISLASTAYPPVARLLLVRALHAATEGASRSIFFMGKASISNFFSFGGGKGLSRTISGLSSWPFRNDFAMAIWFRAETFIVGNNNNNQEGKSDHPALLSVLAEDGGGIEISMMSLDDDNNNNNNNNNNNKPSNNNGETSTSAAVLVVSIYDSDPNGMEQVEVQRLRVPGCILLPRVWYHVAVRHTRSRMKGVFSLSTRQQVSIMLDGKIMLTEPLSFPRVSDEDFHSDNKAAAFLQKAVRRSISRSGLSLTVALGRTFEGQTGALYLFHENVSDATLRALYDISAGTAGTVVKKATGRATGWDSRRGDIVRKSKLLDVSNIKRDDAEEIVVSQRRHSTGDLVLDWVPATSGSVAVMDLGESEDQEFNLELPTDLSRAAFSSKLFLVWDPSRAIANMAIELHIGAHVKTTDGGVQTWQVDGAQDAISSIGGVQALIPLFQSLLCGEIENAWIHGEEDDDTSALGTFSSEGLWSMIPDLLCLVASFVEDHGENARELLRCGGIDVMENCILTSRRIAIGRPQQQAMSLFGPLTAYPKLSHLLAESLFKLQSGCAHYLGLEGKSFSRLLFNTPLWFSNGDKNLSVCLDIALLPVLSSIARTNPDKVRDCIGIKDLVFLIKTYIMTGDGTNKADHNAHQQDSFNISERHHVCDVLFGIVFEVLGSETVPRDLSPFLNLLSFCLDSEWDESSQELGEKSYINRTGIRQERYNVAVKGCSVLLLLLQIKPVVPNLFESFAHCCGSVEAAAGWILCAVVNSFDDTLRALGVRCIVAFLEQTAKTPDAPLTVGLVPEPENGPASEVAKISNRRIQTIISVGKGLAGMGPGVRSIVVPPSRLTARVTYKLLWHLHRGHRSRIGEKTYSALIHLIAESGGSSMSSLTSKAFAMDKFVVPDDVLIGGYRMSQDFTSLLVEQSSFSTTGRSLRDGLGISTVVRLLQYLSSEMKDRLLAEFLKASNQDIASVATLSALPDWQPCIFLLISETLEKLSASRQKEGGGDECYPNDIDPVTEHETAATSHIIENSATVEQRLDLCLDLYASLLGHSVREGGDKALHAVEEAASLQRVCLNGHDVFCLILSRLVADLGARGTILQKGRALTGEEDLLKRSARLVTDAILSSGTEGLDMKSAVRCWRSLRHLAAITVSVITKSGFGVAELFDYCNLEASAIDRISGGLNGIRLPDTGLPAITAQEYRILVEETGLNKKDATNGVEIKRRVSLTLASQILSLLDAFMFPDSLDASLPQSQLHGLDLVRNCEPRLAAQGPVISSTIRLSLLLLAHLEPCGMKLLQCSSRLRCLLHWALELIREATALEGYSAAFHKLTAPLDRLVLAIVLQSHRTLCRCSTLLAEVERNPEKYFKNKESQKKYYRRILRVALELRDIVSMAFRGRNEVLRASLTTSAYDALRASLESPSASNRNVSKEMLMRSFLLMDWVVRFQDVVVCGKYAIPEQIDLGAGIQTSRETPQGMLAIQELYDESSAIVDDFEKALNGSFEKYLQAQKKWAETSHVRDLEYQGDEAVKRLASNHQADLTENTRAVNIRSHGANSRWKGIQRKVAEPWNGGMHWKLAKHTDRLGQRVLLVRNRTFDNHEEASYDLMLGKEREKEEKAREARLRQKEELAEVMRRNTEAIVPYDAAGLSCTDDESGNVNDSDTESSIDFTEPSEEEGEDIELIPGTRTVGGATPEEEWDKIEAEDLEDDGWARAFIWSDFESVVARFESVTIVTLQSLIEGKLLLTTHGLYFRQIGEEISVMSKEATSNSDTTRTASTSEGNDRRWRLSRLTEILGRRYMLRAQALELFFSDSHELFLNFAGGTKERDRFHAKLRNSCKVPMLRSPKSLNPRTVFKRSRLSELWKRRKITNFEYLMELNKMAGRTFNDIMQYPVFPWILSDYESDTIDLNDSRVYRDLTKPIGALNPNRLAQLLERYNEFADFGFPEQERFLYGSHYSSPGVVLHYLIRQEPFTTMAIELQSGRFDCPDRLFFDIAESWKSCNTLSSDMKELIPEFFTLPEMFLNTNNFPLGSTQSGHPIDNLRLPPWAKGSPYEFVRIHRMALESEFVSQNLNHWIDLIFGYKQRGPAAEAAHNVFHYLSYEGAVDLDKIANEVDRAAAESQIQNFGQTPSQVLVKEAHPSRGNPEECWKPLIHHFSVAKRLRCYTPSKQFAAKKNAQAQRSAVAKIHVFSDLVAVIYDDFTVGTYKWAPTNKHSRLKPEKLRHLSRPELSRSRSVIKRGTVLPPSSATEIGNWSFVFTVGGSAKEELKRKATVASSRLIATKTETLSAAEASGYILGCSFWDNEIKLYSSAGCKLLCGDNGGHRGAVRCLAMSDDGGLMVSGGQDATCRIWVVDHPDMAIALSDGYVQTALGSRNDGDQLLSCCRVLWGHETAISCLDLSSDLDVVVSGDIGGIICVHTLRLGEYIRSFRPPPLGGSKPSGVSKIALYKYGRLVVHMDDGGLHTYTINGVRLATVDAGEKLNEMTICGGGEIVVTGGAKCHVLIRSVVNLEILSMLDLSRHGPIRCISLTPEDLNPAPQVIFIGSDDGMVTIVDEDPSYSGADTTEAQSF</sequence>
<feature type="compositionally biased region" description="Low complexity" evidence="4">
    <location>
        <begin position="21"/>
        <end position="35"/>
    </location>
</feature>